<keyword evidence="1" id="KW-0175">Coiled coil</keyword>
<gene>
    <name evidence="3" type="ORF">CIK59_05355</name>
</gene>
<dbReference type="EMBL" id="NRHA01000007">
    <property type="protein sequence ID" value="PCC54929.1"/>
    <property type="molecule type" value="Genomic_DNA"/>
</dbReference>
<reference evidence="3 4" key="1">
    <citation type="journal article" date="2017" name="Elife">
        <title>Extensive horizontal gene transfer in cheese-associated bacteria.</title>
        <authorList>
            <person name="Bonham K.S."/>
            <person name="Wolfe B.E."/>
            <person name="Dutton R.J."/>
        </authorList>
    </citation>
    <scope>NUCLEOTIDE SEQUENCE [LARGE SCALE GENOMIC DNA]</scope>
    <source>
        <strain evidence="3 4">738_8</strain>
    </source>
</reference>
<comment type="caution">
    <text evidence="3">The sequence shown here is derived from an EMBL/GenBank/DDBJ whole genome shotgun (WGS) entry which is preliminary data.</text>
</comment>
<dbReference type="Pfam" id="PF19776">
    <property type="entry name" value="DUF6262"/>
    <property type="match status" value="1"/>
</dbReference>
<feature type="coiled-coil region" evidence="1">
    <location>
        <begin position="96"/>
        <end position="123"/>
    </location>
</feature>
<evidence type="ECO:0000256" key="1">
    <source>
        <dbReference type="SAM" id="Coils"/>
    </source>
</evidence>
<evidence type="ECO:0000313" key="3">
    <source>
        <dbReference type="EMBL" id="PCC54929.1"/>
    </source>
</evidence>
<organism evidence="3 4">
    <name type="scientific">Brevibacterium aurantiacum</name>
    <dbReference type="NCBI Taxonomy" id="273384"/>
    <lineage>
        <taxon>Bacteria</taxon>
        <taxon>Bacillati</taxon>
        <taxon>Actinomycetota</taxon>
        <taxon>Actinomycetes</taxon>
        <taxon>Micrococcales</taxon>
        <taxon>Brevibacteriaceae</taxon>
        <taxon>Brevibacterium</taxon>
    </lineage>
</organism>
<feature type="region of interest" description="Disordered" evidence="2">
    <location>
        <begin position="187"/>
        <end position="206"/>
    </location>
</feature>
<proteinExistence type="predicted"/>
<feature type="compositionally biased region" description="Polar residues" evidence="2">
    <location>
        <begin position="189"/>
        <end position="200"/>
    </location>
</feature>
<evidence type="ECO:0000313" key="4">
    <source>
        <dbReference type="Proteomes" id="UP000217881"/>
    </source>
</evidence>
<dbReference type="Proteomes" id="UP000217881">
    <property type="component" value="Unassembled WGS sequence"/>
</dbReference>
<accession>A0A2A3ZTM2</accession>
<sequence>MSEWPTTSGLARYRSERTIVKSRAVKFAAAEMLRSGVDISISSVARHAQVSRAFIHENQELHDRVQQAASEQKKRTHDGTRELVASSETQLRAAERKTFVAQIKELKRRLEAERVEVKHLKIERSKWFGGQIDELTRTPEDICALQDALQVALSERDELREFVGKESDRADRLERSLEAVRAAYKQDYDQSGESHSNVIQTDRFRQ</sequence>
<evidence type="ECO:0000256" key="2">
    <source>
        <dbReference type="SAM" id="MobiDB-lite"/>
    </source>
</evidence>
<protein>
    <submittedName>
        <fullName evidence="3">Uncharacterized protein</fullName>
    </submittedName>
</protein>
<dbReference type="InterPro" id="IPR046229">
    <property type="entry name" value="TnpC-like"/>
</dbReference>
<dbReference type="AlphaFoldDB" id="A0A2A3ZTM2"/>
<name>A0A2A3ZTM2_BREAU</name>
<dbReference type="RefSeq" id="WP_096145938.1">
    <property type="nucleotide sequence ID" value="NZ_CP025332.1"/>
</dbReference>